<reference evidence="2 3" key="1">
    <citation type="journal article" date="2014" name="PLoS Genet.">
        <title>The Genome of Spironucleus salmonicida Highlights a Fish Pathogen Adapted to Fluctuating Environments.</title>
        <authorList>
            <person name="Xu F."/>
            <person name="Jerlstrom-Hultqvist J."/>
            <person name="Einarsson E."/>
            <person name="Astvaldsson A."/>
            <person name="Svard S.G."/>
            <person name="Andersson J.O."/>
        </authorList>
    </citation>
    <scope>NUCLEOTIDE SEQUENCE [LARGE SCALE GENOMIC DNA]</scope>
    <source>
        <strain evidence="2 3">ATCC 50377</strain>
    </source>
</reference>
<keyword evidence="3" id="KW-1185">Reference proteome</keyword>
<evidence type="ECO:0000313" key="3">
    <source>
        <dbReference type="Proteomes" id="UP000018208"/>
    </source>
</evidence>
<protein>
    <submittedName>
        <fullName evidence="2">Uncharacterized protein</fullName>
    </submittedName>
</protein>
<dbReference type="Proteomes" id="UP000018208">
    <property type="component" value="Unassembled WGS sequence"/>
</dbReference>
<proteinExistence type="predicted"/>
<comment type="caution">
    <text evidence="2">The sequence shown here is derived from an EMBL/GenBank/DDBJ whole genome shotgun (WGS) entry which is preliminary data.</text>
</comment>
<feature type="region of interest" description="Disordered" evidence="1">
    <location>
        <begin position="228"/>
        <end position="252"/>
    </location>
</feature>
<organism evidence="2 3">
    <name type="scientific">Spironucleus salmonicida</name>
    <dbReference type="NCBI Taxonomy" id="348837"/>
    <lineage>
        <taxon>Eukaryota</taxon>
        <taxon>Metamonada</taxon>
        <taxon>Diplomonadida</taxon>
        <taxon>Hexamitidae</taxon>
        <taxon>Hexamitinae</taxon>
        <taxon>Spironucleus</taxon>
    </lineage>
</organism>
<dbReference type="AlphaFoldDB" id="A0A9P8M0M8"/>
<feature type="compositionally biased region" description="Polar residues" evidence="1">
    <location>
        <begin position="416"/>
        <end position="425"/>
    </location>
</feature>
<feature type="compositionally biased region" description="Basic and acidic residues" evidence="1">
    <location>
        <begin position="241"/>
        <end position="252"/>
    </location>
</feature>
<name>A0A9P8M0M8_9EUKA</name>
<sequence>MPILQRTELRTKVGVRDVSNPSGSMTRRPCVVPFFADRCVVVFAVDIRLGWIQAIYAVDWLGQHYYSAFPAANTVWESCGQQYGAGVLLHSCGALREQGGENGIQVRSSLAQLHLAERLQEGAEVQVHEVAALPRPRPAPRLLRQLRGLRGALLRHALHQDQLDRRHRHLAAEGVLEVLQPAALRARPHFGRASGQSEAAVSAAAAICVPGIYSVSVAGGWGAGPPSEVHCEAGEGEEGEGGEHPEVGAEPRRGCRAARGVGVARQPERGERGVELALDPEVQQLVREERGQQGGGGEDDREPEGLVAQSEPVEGHDEVARCEGHQQDRRVVLLLVEELAHGHAVLVVLQRGHLRGGQDRGLCSHGVGGHSKQHCEGLRSRAYGSDHKPARIPQAYIHPRHAGLHRKAQPEVRADSTGSEQSTGSIIYAQP</sequence>
<feature type="region of interest" description="Disordered" evidence="1">
    <location>
        <begin position="289"/>
        <end position="314"/>
    </location>
</feature>
<accession>A0A9P8M0M8</accession>
<dbReference type="GeneID" id="94294767"/>
<evidence type="ECO:0000313" key="2">
    <source>
        <dbReference type="EMBL" id="KAH0577392.1"/>
    </source>
</evidence>
<gene>
    <name evidence="2" type="ORF">SS50377_20744</name>
</gene>
<dbReference type="EMBL" id="AUWU02000001">
    <property type="protein sequence ID" value="KAH0577392.1"/>
    <property type="molecule type" value="Genomic_DNA"/>
</dbReference>
<feature type="region of interest" description="Disordered" evidence="1">
    <location>
        <begin position="403"/>
        <end position="431"/>
    </location>
</feature>
<dbReference type="KEGG" id="ssao:94294767"/>
<evidence type="ECO:0000256" key="1">
    <source>
        <dbReference type="SAM" id="MobiDB-lite"/>
    </source>
</evidence>
<dbReference type="RefSeq" id="XP_067768165.1">
    <property type="nucleotide sequence ID" value="XM_067904683.1"/>
</dbReference>